<dbReference type="Pfam" id="PF08139">
    <property type="entry name" value="LPAM_1"/>
    <property type="match status" value="1"/>
</dbReference>
<feature type="signal peptide" evidence="7">
    <location>
        <begin position="1"/>
        <end position="20"/>
    </location>
</feature>
<evidence type="ECO:0000256" key="7">
    <source>
        <dbReference type="SAM" id="SignalP"/>
    </source>
</evidence>
<dbReference type="InterPro" id="IPR012640">
    <property type="entry name" value="Membr_lipoprot_lipid_attach_CS"/>
</dbReference>
<accession>A0AAW3ZXP8</accession>
<dbReference type="Gene3D" id="1.25.40.10">
    <property type="entry name" value="Tetratricopeptide repeat domain"/>
    <property type="match status" value="1"/>
</dbReference>
<dbReference type="RefSeq" id="WP_169971394.1">
    <property type="nucleotide sequence ID" value="NZ_CP012545.1"/>
</dbReference>
<keyword evidence="6" id="KW-0046">Antibiotic resistance</keyword>
<evidence type="ECO:0000313" key="11">
    <source>
        <dbReference type="Proteomes" id="UP001318760"/>
    </source>
</evidence>
<evidence type="ECO:0000256" key="1">
    <source>
        <dbReference type="ARBA" id="ARBA00001526"/>
    </source>
</evidence>
<protein>
    <recommendedName>
        <fullName evidence="3">Type IV secretion system putative lipoprotein virB7</fullName>
        <ecNumber evidence="2">3.5.2.6</ecNumber>
    </recommendedName>
</protein>
<reference evidence="8 11" key="2">
    <citation type="submission" date="2020-10" db="EMBL/GenBank/DDBJ databases">
        <title>Campylobacter californiensis sp. nov. isolated from cattle and feral swine in California.</title>
        <authorList>
            <person name="Miller W.G."/>
        </authorList>
    </citation>
    <scope>NUCLEOTIDE SEQUENCE [LARGE SCALE GENOMIC DNA]</scope>
    <source>
        <strain evidence="8 11">RM12919</strain>
    </source>
</reference>
<dbReference type="PANTHER" id="PTHR43628:SF1">
    <property type="entry name" value="CHITIN SYNTHASE REGULATORY FACTOR 2-RELATED"/>
    <property type="match status" value="1"/>
</dbReference>
<dbReference type="InterPro" id="IPR052945">
    <property type="entry name" value="Mitotic_Regulator"/>
</dbReference>
<dbReference type="AlphaFoldDB" id="A0AAW3ZXP8"/>
<dbReference type="Proteomes" id="UP001318760">
    <property type="component" value="Unassembled WGS sequence"/>
</dbReference>
<name>A0AAW3ZXP8_9BACT</name>
<comment type="caution">
    <text evidence="9">The sequence shown here is derived from an EMBL/GenBank/DDBJ whole genome shotgun (WGS) entry which is preliminary data.</text>
</comment>
<evidence type="ECO:0000313" key="8">
    <source>
        <dbReference type="EMBL" id="MBE2986167.1"/>
    </source>
</evidence>
<dbReference type="Pfam" id="PF08238">
    <property type="entry name" value="Sel1"/>
    <property type="match status" value="2"/>
</dbReference>
<evidence type="ECO:0000313" key="10">
    <source>
        <dbReference type="Proteomes" id="UP000650616"/>
    </source>
</evidence>
<comment type="catalytic activity">
    <reaction evidence="1">
        <text>a beta-lactam + H2O = a substituted beta-amino acid</text>
        <dbReference type="Rhea" id="RHEA:20401"/>
        <dbReference type="ChEBI" id="CHEBI:15377"/>
        <dbReference type="ChEBI" id="CHEBI:35627"/>
        <dbReference type="ChEBI" id="CHEBI:140347"/>
        <dbReference type="EC" id="3.5.2.6"/>
    </reaction>
</comment>
<evidence type="ECO:0000313" key="9">
    <source>
        <dbReference type="EMBL" id="MBE3607740.1"/>
    </source>
</evidence>
<feature type="chain" id="PRO_5044718308" description="Type IV secretion system putative lipoprotein virB7" evidence="7">
    <location>
        <begin position="21"/>
        <end position="180"/>
    </location>
</feature>
<dbReference type="GO" id="GO:0008800">
    <property type="term" value="F:beta-lactamase activity"/>
    <property type="evidence" value="ECO:0007669"/>
    <property type="project" value="UniProtKB-EC"/>
</dbReference>
<evidence type="ECO:0000256" key="6">
    <source>
        <dbReference type="ARBA" id="ARBA00023251"/>
    </source>
</evidence>
<evidence type="ECO:0000256" key="3">
    <source>
        <dbReference type="ARBA" id="ARBA00017922"/>
    </source>
</evidence>
<evidence type="ECO:0000256" key="4">
    <source>
        <dbReference type="ARBA" id="ARBA00022729"/>
    </source>
</evidence>
<dbReference type="PANTHER" id="PTHR43628">
    <property type="entry name" value="ACTIVATOR OF C KINASE PROTEIN 1-RELATED"/>
    <property type="match status" value="1"/>
</dbReference>
<dbReference type="GO" id="GO:0046677">
    <property type="term" value="P:response to antibiotic"/>
    <property type="evidence" value="ECO:0007669"/>
    <property type="project" value="UniProtKB-KW"/>
</dbReference>
<dbReference type="InterPro" id="IPR011990">
    <property type="entry name" value="TPR-like_helical_dom_sf"/>
</dbReference>
<dbReference type="Proteomes" id="UP000650616">
    <property type="component" value="Unassembled WGS sequence"/>
</dbReference>
<sequence length="180" mass="20617">MKKLIFVFVLTLFLSGCVFNQKSNSDISYDDPQALELKEALMLHEEGKYKKAFMRFEEKAKAGNILAMYQVGVYYRDGLHVSKDLLRAMFWFKTAGRYGNTKALRSVGYMYEYGLGVNQNFKKAKAYYYEASNLGSALADYDLGLLYLKTNEQNDAKIFLNRACAGGINEACEKFKELKF</sequence>
<evidence type="ECO:0000256" key="2">
    <source>
        <dbReference type="ARBA" id="ARBA00012865"/>
    </source>
</evidence>
<dbReference type="InterPro" id="IPR006597">
    <property type="entry name" value="Sel1-like"/>
</dbReference>
<reference evidence="9 10" key="1">
    <citation type="submission" date="2015-08" db="EMBL/GenBank/DDBJ databases">
        <title>Comparative genomics of the Campylobacter concisus group.</title>
        <authorList>
            <person name="Yee E."/>
            <person name="Chapman M.H."/>
            <person name="Huynh S."/>
            <person name="Bono J.L."/>
            <person name="On S.L."/>
            <person name="St Leger J."/>
            <person name="Foster G."/>
            <person name="Parker C.T."/>
            <person name="Miller W.G."/>
        </authorList>
    </citation>
    <scope>NUCLEOTIDE SEQUENCE [LARGE SCALE GENOMIC DNA]</scope>
    <source>
        <strain evidence="9 10">RM9337</strain>
    </source>
</reference>
<evidence type="ECO:0000256" key="5">
    <source>
        <dbReference type="ARBA" id="ARBA00023157"/>
    </source>
</evidence>
<keyword evidence="5" id="KW-1015">Disulfide bond</keyword>
<keyword evidence="10" id="KW-1185">Reference proteome</keyword>
<dbReference type="EMBL" id="JADBHS010000004">
    <property type="protein sequence ID" value="MBE2986167.1"/>
    <property type="molecule type" value="Genomic_DNA"/>
</dbReference>
<keyword evidence="4 7" id="KW-0732">Signal</keyword>
<dbReference type="SUPFAM" id="SSF81901">
    <property type="entry name" value="HCP-like"/>
    <property type="match status" value="1"/>
</dbReference>
<gene>
    <name evidence="8" type="ORF">CCAL12919_03320</name>
    <name evidence="9" type="ORF">CCAL9337_03205</name>
</gene>
<dbReference type="SMART" id="SM00671">
    <property type="entry name" value="SEL1"/>
    <property type="match status" value="3"/>
</dbReference>
<proteinExistence type="predicted"/>
<dbReference type="EC" id="3.5.2.6" evidence="2"/>
<dbReference type="EMBL" id="LIWG01000002">
    <property type="protein sequence ID" value="MBE3607740.1"/>
    <property type="molecule type" value="Genomic_DNA"/>
</dbReference>
<dbReference type="PROSITE" id="PS51257">
    <property type="entry name" value="PROKAR_LIPOPROTEIN"/>
    <property type="match status" value="1"/>
</dbReference>
<organism evidence="9 10">
    <name type="scientific">Campylobacter californiensis</name>
    <dbReference type="NCBI Taxonomy" id="1032243"/>
    <lineage>
        <taxon>Bacteria</taxon>
        <taxon>Pseudomonadati</taxon>
        <taxon>Campylobacterota</taxon>
        <taxon>Epsilonproteobacteria</taxon>
        <taxon>Campylobacterales</taxon>
        <taxon>Campylobacteraceae</taxon>
        <taxon>Campylobacter</taxon>
    </lineage>
</organism>